<dbReference type="GO" id="GO:0012505">
    <property type="term" value="C:endomembrane system"/>
    <property type="evidence" value="ECO:0007669"/>
    <property type="project" value="UniProtKB-SubCell"/>
</dbReference>
<dbReference type="EMBL" id="BPLR01013213">
    <property type="protein sequence ID" value="GIY59533.1"/>
    <property type="molecule type" value="Genomic_DNA"/>
</dbReference>
<evidence type="ECO:0000313" key="6">
    <source>
        <dbReference type="EMBL" id="GIY59533.1"/>
    </source>
</evidence>
<gene>
    <name evidence="6" type="ORF">CEXT_487781</name>
</gene>
<keyword evidence="4" id="KW-0653">Protein transport</keyword>
<comment type="caution">
    <text evidence="6">The sequence shown here is derived from an EMBL/GenBank/DDBJ whole genome shotgun (WGS) entry which is preliminary data.</text>
</comment>
<dbReference type="PROSITE" id="PS00989">
    <property type="entry name" value="CLAT_ADAPTOR_S"/>
    <property type="match status" value="1"/>
</dbReference>
<evidence type="ECO:0000256" key="5">
    <source>
        <dbReference type="ARBA" id="ARBA00023136"/>
    </source>
</evidence>
<sequence>MSAVNVKGLTFSREFVSEVFAILFPMQSEFNPSAAANASKLSNKMKNGILTLVYRHLIELYFLFTFEEFAFCKPLNDETFREMLEEMKKDFKEDFDCAEFLYFCLVVSVYCVMAFERNCPNAKKHAARAIYDTLKYFEDIGQFTDETWVELETCLQSIIAKLEK</sequence>
<dbReference type="AlphaFoldDB" id="A0AAV4UP07"/>
<evidence type="ECO:0000256" key="3">
    <source>
        <dbReference type="ARBA" id="ARBA00022448"/>
    </source>
</evidence>
<comment type="subcellular location">
    <subcellularLocation>
        <location evidence="1">Endomembrane system</location>
    </subcellularLocation>
</comment>
<accession>A0AAV4UP07</accession>
<name>A0AAV4UP07_CAEEX</name>
<dbReference type="GO" id="GO:0030117">
    <property type="term" value="C:membrane coat"/>
    <property type="evidence" value="ECO:0007669"/>
    <property type="project" value="InterPro"/>
</dbReference>
<evidence type="ECO:0000256" key="2">
    <source>
        <dbReference type="ARBA" id="ARBA00006972"/>
    </source>
</evidence>
<proteinExistence type="inferred from homology"/>
<evidence type="ECO:0000313" key="7">
    <source>
        <dbReference type="Proteomes" id="UP001054945"/>
    </source>
</evidence>
<protein>
    <submittedName>
        <fullName evidence="6">Uncharacterized protein</fullName>
    </submittedName>
</protein>
<keyword evidence="3" id="KW-0813">Transport</keyword>
<keyword evidence="5" id="KW-0472">Membrane</keyword>
<dbReference type="GO" id="GO:0016192">
    <property type="term" value="P:vesicle-mediated transport"/>
    <property type="evidence" value="ECO:0007669"/>
    <property type="project" value="InterPro"/>
</dbReference>
<comment type="similarity">
    <text evidence="2">Belongs to the adaptor complexes small subunit family.</text>
</comment>
<dbReference type="Proteomes" id="UP001054945">
    <property type="component" value="Unassembled WGS sequence"/>
</dbReference>
<evidence type="ECO:0000256" key="4">
    <source>
        <dbReference type="ARBA" id="ARBA00022927"/>
    </source>
</evidence>
<keyword evidence="7" id="KW-1185">Reference proteome</keyword>
<dbReference type="InterPro" id="IPR000804">
    <property type="entry name" value="Clathrin_sm-chain_CS"/>
</dbReference>
<evidence type="ECO:0000256" key="1">
    <source>
        <dbReference type="ARBA" id="ARBA00004308"/>
    </source>
</evidence>
<dbReference type="GO" id="GO:0006886">
    <property type="term" value="P:intracellular protein transport"/>
    <property type="evidence" value="ECO:0007669"/>
    <property type="project" value="InterPro"/>
</dbReference>
<reference evidence="6 7" key="1">
    <citation type="submission" date="2021-06" db="EMBL/GenBank/DDBJ databases">
        <title>Caerostris extrusa draft genome.</title>
        <authorList>
            <person name="Kono N."/>
            <person name="Arakawa K."/>
        </authorList>
    </citation>
    <scope>NUCLEOTIDE SEQUENCE [LARGE SCALE GENOMIC DNA]</scope>
</reference>
<organism evidence="6 7">
    <name type="scientific">Caerostris extrusa</name>
    <name type="common">Bark spider</name>
    <name type="synonym">Caerostris bankana</name>
    <dbReference type="NCBI Taxonomy" id="172846"/>
    <lineage>
        <taxon>Eukaryota</taxon>
        <taxon>Metazoa</taxon>
        <taxon>Ecdysozoa</taxon>
        <taxon>Arthropoda</taxon>
        <taxon>Chelicerata</taxon>
        <taxon>Arachnida</taxon>
        <taxon>Araneae</taxon>
        <taxon>Araneomorphae</taxon>
        <taxon>Entelegynae</taxon>
        <taxon>Araneoidea</taxon>
        <taxon>Araneidae</taxon>
        <taxon>Caerostris</taxon>
    </lineage>
</organism>